<dbReference type="Pfam" id="PF07969">
    <property type="entry name" value="Amidohydro_3"/>
    <property type="match status" value="1"/>
</dbReference>
<name>A0A0B1ZIE2_9SPHN</name>
<accession>A0A0B1ZIE2</accession>
<dbReference type="GO" id="GO:0016812">
    <property type="term" value="F:hydrolase activity, acting on carbon-nitrogen (but not peptide) bonds, in cyclic amides"/>
    <property type="evidence" value="ECO:0007669"/>
    <property type="project" value="TreeGrafter"/>
</dbReference>
<organism evidence="2 3">
    <name type="scientific">Novosphingobium malaysiense</name>
    <dbReference type="NCBI Taxonomy" id="1348853"/>
    <lineage>
        <taxon>Bacteria</taxon>
        <taxon>Pseudomonadati</taxon>
        <taxon>Pseudomonadota</taxon>
        <taxon>Alphaproteobacteria</taxon>
        <taxon>Sphingomonadales</taxon>
        <taxon>Sphingomonadaceae</taxon>
        <taxon>Novosphingobium</taxon>
    </lineage>
</organism>
<dbReference type="InterPro" id="IPR032466">
    <property type="entry name" value="Metal_Hydrolase"/>
</dbReference>
<evidence type="ECO:0000313" key="3">
    <source>
        <dbReference type="Proteomes" id="UP000031057"/>
    </source>
</evidence>
<dbReference type="SUPFAM" id="SSF51338">
    <property type="entry name" value="Composite domain of metallo-dependent hydrolases"/>
    <property type="match status" value="1"/>
</dbReference>
<evidence type="ECO:0000313" key="2">
    <source>
        <dbReference type="EMBL" id="KHK88971.1"/>
    </source>
</evidence>
<dbReference type="RefSeq" id="WP_039290418.1">
    <property type="nucleotide sequence ID" value="NZ_JTDI01000011.1"/>
</dbReference>
<protein>
    <recommendedName>
        <fullName evidence="1">Amidohydrolase 3 domain-containing protein</fullName>
    </recommendedName>
</protein>
<dbReference type="Gene3D" id="2.30.40.10">
    <property type="entry name" value="Urease, subunit C, domain 1"/>
    <property type="match status" value="2"/>
</dbReference>
<dbReference type="EMBL" id="JTDI01000011">
    <property type="protein sequence ID" value="KHK88971.1"/>
    <property type="molecule type" value="Genomic_DNA"/>
</dbReference>
<evidence type="ECO:0000259" key="1">
    <source>
        <dbReference type="Pfam" id="PF07969"/>
    </source>
</evidence>
<dbReference type="Gene3D" id="3.20.20.140">
    <property type="entry name" value="Metal-dependent hydrolases"/>
    <property type="match status" value="2"/>
</dbReference>
<dbReference type="GO" id="GO:0005829">
    <property type="term" value="C:cytosol"/>
    <property type="evidence" value="ECO:0007669"/>
    <property type="project" value="TreeGrafter"/>
</dbReference>
<dbReference type="InterPro" id="IPR011059">
    <property type="entry name" value="Metal-dep_hydrolase_composite"/>
</dbReference>
<dbReference type="Proteomes" id="UP000031057">
    <property type="component" value="Unassembled WGS sequence"/>
</dbReference>
<sequence>MLDTVIRAGSVIDGTGAQAFTADIGIRDGVIVEIGKISSAARHTIEADGAIVTPGFLDIHSHYDGQFLWDDRLDPSFSHGVTTVLAGYCGVGFAPVKDFHQELMEMMEGVEDIPEAVLNEGLDWNWRSFPDYLDRLAERQYTMDVGSNLAHAPLRVFVMGERALRHEAATADDIEQMSLLVRQAMAAGATGFSNGRITTHASSKGVRIPGTFAEEDELLALAAAMGESGRGVFQIIPQGTNGGAVIPALSRDARLAEHHLIENIARVSGRPVVYTLNEFAADPGDEPMMAEASRKAVANGLQVHPQTLCRGMGAVQMIDSYHVFLRKPSYREVAHLPRLERIAAMRDPKRRSAILSEADVDGEYIDNPSVLKMLQILKERLPKTYILETVNDYEPGPERTVGTLAAAAGKTPEEFIYDHYTSDDGRNCNVSFILNYSPGSLDHVHGMMQDPNVMTGLADGGAHVRMICDASMPTFLMAFWARDRKRGPRLPLEEVIRRMTTDPANLYGFADRGRLAPGMRADLNVIDFPRLSLQPPEIINDLPSGAGRFHQGSVGYLATLVAGQTTRIADEDTGARPGRLLRHGHALVASH</sequence>
<dbReference type="InterPro" id="IPR050378">
    <property type="entry name" value="Metallo-dep_Hydrolases_sf"/>
</dbReference>
<dbReference type="InterPro" id="IPR013108">
    <property type="entry name" value="Amidohydro_3"/>
</dbReference>
<dbReference type="AlphaFoldDB" id="A0A0B1ZIE2"/>
<reference evidence="2 3" key="1">
    <citation type="submission" date="2014-10" db="EMBL/GenBank/DDBJ databases">
        <title>Genome sequence of Novosphingobium malaysiense MUSC 273(T).</title>
        <authorList>
            <person name="Lee L.-H."/>
        </authorList>
    </citation>
    <scope>NUCLEOTIDE SEQUENCE [LARGE SCALE GENOMIC DNA]</scope>
    <source>
        <strain evidence="2 3">MUSC 273</strain>
    </source>
</reference>
<comment type="caution">
    <text evidence="2">The sequence shown here is derived from an EMBL/GenBank/DDBJ whole genome shotgun (WGS) entry which is preliminary data.</text>
</comment>
<dbReference type="SUPFAM" id="SSF51556">
    <property type="entry name" value="Metallo-dependent hydrolases"/>
    <property type="match status" value="1"/>
</dbReference>
<proteinExistence type="predicted"/>
<dbReference type="PANTHER" id="PTHR11647:SF1">
    <property type="entry name" value="COLLAPSIN RESPONSE MEDIATOR PROTEIN"/>
    <property type="match status" value="1"/>
</dbReference>
<dbReference type="STRING" id="1348853.LK12_23055"/>
<dbReference type="OrthoDB" id="9766983at2"/>
<gene>
    <name evidence="2" type="ORF">LK12_23055</name>
</gene>
<feature type="domain" description="Amidohydrolase 3" evidence="1">
    <location>
        <begin position="44"/>
        <end position="565"/>
    </location>
</feature>
<dbReference type="PANTHER" id="PTHR11647">
    <property type="entry name" value="HYDRANTOINASE/DIHYDROPYRIMIDINASE FAMILY MEMBER"/>
    <property type="match status" value="1"/>
</dbReference>
<keyword evidence="3" id="KW-1185">Reference proteome</keyword>